<sequence length="272" mass="30069">MHVKDIMAKDAVVVDKDQNIHDALKLMKKHKISRLPVVNTNQNHQKELVGIITEKDIALRLGSSKYGNLAPSHFHVSTVMTPQPLTAEGNQTLGDAAEIMLENRIGGLTVMDGTQITGMITKTDFLHTCHGRPFTDITVKERMHTSVTTIGAQDRLVHARRIIIDEGIGRLPVMEDGELQGMLTAKDIALAMMSFRKVVPDKYKPARIRNLLVEDVMIQNVKTITPETTVSEAAQILLDENFSGLPVVDDDGMAGIITKTDFMKLIVELEKG</sequence>
<reference evidence="7 8" key="1">
    <citation type="submission" date="2016-10" db="EMBL/GenBank/DDBJ databases">
        <title>Comparative genomics between deep and shallow subseafloor isolates.</title>
        <authorList>
            <person name="Ishii S."/>
            <person name="Miller J.R."/>
            <person name="Sutton G."/>
            <person name="Suzuki S."/>
            <person name="Methe B."/>
            <person name="Inagaki F."/>
            <person name="Imachi H."/>
        </authorList>
    </citation>
    <scope>NUCLEOTIDE SEQUENCE [LARGE SCALE GENOMIC DNA]</scope>
    <source>
        <strain evidence="5 7">A8p</strain>
        <strain evidence="4 8">MO-MB1</strain>
    </source>
</reference>
<name>A0A2H4VBR0_9EURY</name>
<dbReference type="InterPro" id="IPR046342">
    <property type="entry name" value="CBS_dom_sf"/>
</dbReference>
<evidence type="ECO:0000256" key="1">
    <source>
        <dbReference type="ARBA" id="ARBA00023122"/>
    </source>
</evidence>
<dbReference type="SUPFAM" id="SSF54631">
    <property type="entry name" value="CBS-domain pair"/>
    <property type="match status" value="2"/>
</dbReference>
<dbReference type="KEGG" id="msub:BK009_07990"/>
<dbReference type="Proteomes" id="UP000232631">
    <property type="component" value="Chromosome"/>
</dbReference>
<accession>A0A2H4VBR0</accession>
<dbReference type="InterPro" id="IPR000644">
    <property type="entry name" value="CBS_dom"/>
</dbReference>
<dbReference type="EMBL" id="CP017768">
    <property type="protein sequence ID" value="AUB60616.1"/>
    <property type="molecule type" value="Genomic_DNA"/>
</dbReference>
<protein>
    <submittedName>
        <fullName evidence="6">CBS domain-containing protein</fullName>
    </submittedName>
    <submittedName>
        <fullName evidence="4">Inosine-5-monophosphate dehydrogenase</fullName>
    </submittedName>
</protein>
<accession>A0A2H4VRB6</accession>
<gene>
    <name evidence="4" type="ORF">BK007_05545</name>
    <name evidence="5" type="ORF">BK009_07990</name>
    <name evidence="6" type="ORF">HG719_00790</name>
</gene>
<organism evidence="4 8">
    <name type="scientific">Methanobacterium subterraneum</name>
    <dbReference type="NCBI Taxonomy" id="59277"/>
    <lineage>
        <taxon>Archaea</taxon>
        <taxon>Methanobacteriati</taxon>
        <taxon>Methanobacteriota</taxon>
        <taxon>Methanomada group</taxon>
        <taxon>Methanobacteria</taxon>
        <taxon>Methanobacteriales</taxon>
        <taxon>Methanobacteriaceae</taxon>
        <taxon>Methanobacterium</taxon>
    </lineage>
</organism>
<evidence type="ECO:0000313" key="6">
    <source>
        <dbReference type="EMBL" id="NMO08370.1"/>
    </source>
</evidence>
<dbReference type="PANTHER" id="PTHR43080:SF29">
    <property type="entry name" value="OS02G0818000 PROTEIN"/>
    <property type="match status" value="1"/>
</dbReference>
<reference evidence="6 9" key="2">
    <citation type="submission" date="2020-04" db="EMBL/GenBank/DDBJ databases">
        <title>Draft genome of Methanobacterium subterraneum isolated from animal feces.</title>
        <authorList>
            <person name="Ouboter H.T."/>
            <person name="Berger S."/>
            <person name="Gungor E."/>
            <person name="Jetten M.S.M."/>
            <person name="Welte C.U."/>
        </authorList>
    </citation>
    <scope>NUCLEOTIDE SEQUENCE [LARGE SCALE GENOMIC DNA]</scope>
    <source>
        <strain evidence="6">HO_2020</strain>
    </source>
</reference>
<evidence type="ECO:0000256" key="2">
    <source>
        <dbReference type="PROSITE-ProRule" id="PRU00703"/>
    </source>
</evidence>
<dbReference type="EMBL" id="JABBYL010000002">
    <property type="protein sequence ID" value="NMO08370.1"/>
    <property type="molecule type" value="Genomic_DNA"/>
</dbReference>
<keyword evidence="7" id="KW-1185">Reference proteome</keyword>
<feature type="domain" description="CBS" evidence="3">
    <location>
        <begin position="80"/>
        <end position="137"/>
    </location>
</feature>
<dbReference type="AlphaFoldDB" id="A0A2H4VBR0"/>
<dbReference type="GeneID" id="35123089"/>
<dbReference type="CDD" id="cd04584">
    <property type="entry name" value="CBS_pair_AcuB_like"/>
    <property type="match status" value="2"/>
</dbReference>
<dbReference type="Proteomes" id="UP000591058">
    <property type="component" value="Unassembled WGS sequence"/>
</dbReference>
<feature type="domain" description="CBS" evidence="3">
    <location>
        <begin position="7"/>
        <end position="72"/>
    </location>
</feature>
<dbReference type="InterPro" id="IPR051257">
    <property type="entry name" value="Diverse_CBS-Domain"/>
</dbReference>
<dbReference type="RefSeq" id="WP_100905510.1">
    <property type="nucleotide sequence ID" value="NZ_CP017766.1"/>
</dbReference>
<dbReference type="PROSITE" id="PS51371">
    <property type="entry name" value="CBS"/>
    <property type="match status" value="4"/>
</dbReference>
<dbReference type="OrthoDB" id="8919at2157"/>
<evidence type="ECO:0000313" key="8">
    <source>
        <dbReference type="Proteomes" id="UP000232806"/>
    </source>
</evidence>
<evidence type="ECO:0000313" key="7">
    <source>
        <dbReference type="Proteomes" id="UP000232631"/>
    </source>
</evidence>
<dbReference type="Pfam" id="PF00571">
    <property type="entry name" value="CBS"/>
    <property type="match status" value="4"/>
</dbReference>
<dbReference type="SMART" id="SM00116">
    <property type="entry name" value="CBS"/>
    <property type="match status" value="4"/>
</dbReference>
<keyword evidence="1 2" id="KW-0129">CBS domain</keyword>
<dbReference type="PANTHER" id="PTHR43080">
    <property type="entry name" value="CBS DOMAIN-CONTAINING PROTEIN CBSX3, MITOCHONDRIAL"/>
    <property type="match status" value="1"/>
</dbReference>
<evidence type="ECO:0000313" key="9">
    <source>
        <dbReference type="Proteomes" id="UP000591058"/>
    </source>
</evidence>
<dbReference type="Gene3D" id="3.10.580.10">
    <property type="entry name" value="CBS-domain"/>
    <property type="match status" value="2"/>
</dbReference>
<evidence type="ECO:0000313" key="5">
    <source>
        <dbReference type="EMBL" id="AUB60616.1"/>
    </source>
</evidence>
<proteinExistence type="predicted"/>
<dbReference type="EMBL" id="CP017766">
    <property type="protein sequence ID" value="AUB55532.1"/>
    <property type="molecule type" value="Genomic_DNA"/>
</dbReference>
<evidence type="ECO:0000313" key="4">
    <source>
        <dbReference type="EMBL" id="AUB55532.1"/>
    </source>
</evidence>
<feature type="domain" description="CBS" evidence="3">
    <location>
        <begin position="143"/>
        <end position="198"/>
    </location>
</feature>
<feature type="domain" description="CBS" evidence="3">
    <location>
        <begin position="217"/>
        <end position="272"/>
    </location>
</feature>
<dbReference type="Proteomes" id="UP000232806">
    <property type="component" value="Chromosome"/>
</dbReference>
<evidence type="ECO:0000259" key="3">
    <source>
        <dbReference type="PROSITE" id="PS51371"/>
    </source>
</evidence>